<keyword evidence="7" id="KW-0391">Immunity</keyword>
<evidence type="ECO:0000259" key="20">
    <source>
        <dbReference type="SMART" id="SM01053"/>
    </source>
</evidence>
<evidence type="ECO:0000256" key="4">
    <source>
        <dbReference type="ARBA" id="ARBA00022475"/>
    </source>
</evidence>
<accession>A0A2Y9IJU6</accession>
<comment type="subcellular location">
    <subcellularLocation>
        <location evidence="2">Cell membrane</location>
        <topology evidence="2">Multi-pass membrane protein</topology>
    </subcellularLocation>
    <subcellularLocation>
        <location evidence="1">Cell projection</location>
        <location evidence="1">Ruffle membrane</location>
    </subcellularLocation>
</comment>
<proteinExistence type="inferred from homology"/>
<feature type="transmembrane region" description="Helical" evidence="19">
    <location>
        <begin position="306"/>
        <end position="325"/>
    </location>
</feature>
<evidence type="ECO:0000313" key="22">
    <source>
        <dbReference type="RefSeq" id="XP_022347539.1"/>
    </source>
</evidence>
<comment type="similarity">
    <text evidence="15">Belongs to the potassium channel KCNN family. KCa3.1/KCNN4 subfamily.</text>
</comment>
<keyword evidence="4" id="KW-1003">Cell membrane</keyword>
<comment type="catalytic activity">
    <reaction evidence="14">
        <text>K(+)(in) = K(+)(out)</text>
        <dbReference type="Rhea" id="RHEA:29463"/>
        <dbReference type="ChEBI" id="CHEBI:29103"/>
    </reaction>
</comment>
<keyword evidence="11 19" id="KW-0472">Membrane</keyword>
<dbReference type="GO" id="GO:0016286">
    <property type="term" value="F:small conductance calcium-activated potassium channel activity"/>
    <property type="evidence" value="ECO:0007669"/>
    <property type="project" value="InterPro"/>
</dbReference>
<keyword evidence="21" id="KW-1185">Reference proteome</keyword>
<dbReference type="FunFam" id="1.10.287.70:FF:000160">
    <property type="entry name" value="Potassium calcium-activated channel subfamily N member 4"/>
    <property type="match status" value="1"/>
</dbReference>
<keyword evidence="9 19" id="KW-1133">Transmembrane helix</keyword>
<dbReference type="GO" id="GO:0032587">
    <property type="term" value="C:ruffle membrane"/>
    <property type="evidence" value="ECO:0007669"/>
    <property type="project" value="UniProtKB-SubCell"/>
</dbReference>
<dbReference type="KEGG" id="elk:111139532"/>
<dbReference type="InterPro" id="IPR004178">
    <property type="entry name" value="CaM-bd_dom"/>
</dbReference>
<dbReference type="GO" id="GO:0022894">
    <property type="term" value="F:intermediate conductance calcium-activated potassium channel activity"/>
    <property type="evidence" value="ECO:0007669"/>
    <property type="project" value="UniProtKB-ARBA"/>
</dbReference>
<evidence type="ECO:0000256" key="10">
    <source>
        <dbReference type="ARBA" id="ARBA00023065"/>
    </source>
</evidence>
<keyword evidence="3" id="KW-0813">Transport</keyword>
<keyword evidence="10" id="KW-0406">Ion transport</keyword>
<organism evidence="21 22">
    <name type="scientific">Enhydra lutris kenyoni</name>
    <name type="common">northern sea otter</name>
    <dbReference type="NCBI Taxonomy" id="391180"/>
    <lineage>
        <taxon>Eukaryota</taxon>
        <taxon>Metazoa</taxon>
        <taxon>Chordata</taxon>
        <taxon>Craniata</taxon>
        <taxon>Vertebrata</taxon>
        <taxon>Euteleostomi</taxon>
        <taxon>Mammalia</taxon>
        <taxon>Eutheria</taxon>
        <taxon>Laurasiatheria</taxon>
        <taxon>Carnivora</taxon>
        <taxon>Caniformia</taxon>
        <taxon>Musteloidea</taxon>
        <taxon>Mustelidae</taxon>
        <taxon>Lutrinae</taxon>
        <taxon>Enhydra</taxon>
    </lineage>
</organism>
<dbReference type="RefSeq" id="XP_022347539.1">
    <property type="nucleotide sequence ID" value="XM_022491831.1"/>
</dbReference>
<dbReference type="SUPFAM" id="SSF81324">
    <property type="entry name" value="Voltage-gated potassium channels"/>
    <property type="match status" value="1"/>
</dbReference>
<dbReference type="AlphaFoldDB" id="A0A2Y9IJU6"/>
<evidence type="ECO:0000256" key="5">
    <source>
        <dbReference type="ARBA" id="ARBA00022553"/>
    </source>
</evidence>
<evidence type="ECO:0000256" key="14">
    <source>
        <dbReference type="ARBA" id="ARBA00034430"/>
    </source>
</evidence>
<keyword evidence="5" id="KW-0597">Phosphoprotein</keyword>
<evidence type="ECO:0000256" key="2">
    <source>
        <dbReference type="ARBA" id="ARBA00004651"/>
    </source>
</evidence>
<dbReference type="Gene3D" id="1.10.287.70">
    <property type="match status" value="2"/>
</dbReference>
<dbReference type="GeneID" id="111139532"/>
<dbReference type="OrthoDB" id="73653at2759"/>
<dbReference type="Pfam" id="PF07885">
    <property type="entry name" value="Ion_trans_2"/>
    <property type="match status" value="1"/>
</dbReference>
<dbReference type="GO" id="GO:0002376">
    <property type="term" value="P:immune system process"/>
    <property type="evidence" value="ECO:0007669"/>
    <property type="project" value="UniProtKB-KW"/>
</dbReference>
<evidence type="ECO:0000256" key="11">
    <source>
        <dbReference type="ARBA" id="ARBA00023136"/>
    </source>
</evidence>
<dbReference type="FunFam" id="1.10.287.70:FF:000088">
    <property type="entry name" value="Intermediate conductance calcium-activated potassium channel protein 4"/>
    <property type="match status" value="1"/>
</dbReference>
<dbReference type="SUPFAM" id="SSF81327">
    <property type="entry name" value="Small-conductance potassium channel"/>
    <property type="match status" value="1"/>
</dbReference>
<evidence type="ECO:0000313" key="21">
    <source>
        <dbReference type="Proteomes" id="UP000248482"/>
    </source>
</evidence>
<evidence type="ECO:0000256" key="19">
    <source>
        <dbReference type="SAM" id="Phobius"/>
    </source>
</evidence>
<feature type="transmembrane region" description="Helical" evidence="19">
    <location>
        <begin position="151"/>
        <end position="176"/>
    </location>
</feature>
<evidence type="ECO:0000256" key="16">
    <source>
        <dbReference type="ARBA" id="ARBA00066291"/>
    </source>
</evidence>
<dbReference type="PANTHER" id="PTHR10153">
    <property type="entry name" value="SMALL CONDUCTANCE CALCIUM-ACTIVATED POTASSIUM CHANNEL"/>
    <property type="match status" value="1"/>
</dbReference>
<dbReference type="STRING" id="391180.A0A2Y9IJU6"/>
<dbReference type="SMART" id="SM01053">
    <property type="entry name" value="CaMBD"/>
    <property type="match status" value="1"/>
</dbReference>
<evidence type="ECO:0000256" key="17">
    <source>
        <dbReference type="ARBA" id="ARBA00067708"/>
    </source>
</evidence>
<dbReference type="InterPro" id="IPR015449">
    <property type="entry name" value="K_chnl_Ca-activ_SK"/>
</dbReference>
<evidence type="ECO:0000256" key="18">
    <source>
        <dbReference type="ARBA" id="ARBA00078540"/>
    </source>
</evidence>
<dbReference type="Proteomes" id="UP000248482">
    <property type="component" value="Unplaced"/>
</dbReference>
<dbReference type="GO" id="GO:0051049">
    <property type="term" value="P:regulation of transport"/>
    <property type="evidence" value="ECO:0007669"/>
    <property type="project" value="UniProtKB-ARBA"/>
</dbReference>
<evidence type="ECO:0000256" key="13">
    <source>
        <dbReference type="ARBA" id="ARBA00023303"/>
    </source>
</evidence>
<dbReference type="Pfam" id="PF02888">
    <property type="entry name" value="CaMBD"/>
    <property type="match status" value="1"/>
</dbReference>
<evidence type="ECO:0000256" key="8">
    <source>
        <dbReference type="ARBA" id="ARBA00022860"/>
    </source>
</evidence>
<evidence type="ECO:0000256" key="15">
    <source>
        <dbReference type="ARBA" id="ARBA00061215"/>
    </source>
</evidence>
<evidence type="ECO:0000256" key="9">
    <source>
        <dbReference type="ARBA" id="ARBA00022989"/>
    </source>
</evidence>
<keyword evidence="6 19" id="KW-0812">Transmembrane</keyword>
<dbReference type="InterPro" id="IPR036122">
    <property type="entry name" value="CaM-bd_dom_sf"/>
</dbReference>
<comment type="subunit">
    <text evidence="16">Homodimer. Homotetramer. Heterotetramer of potassium channel proteins. Interacts with MTMR6; this interaction leads to selective dephosphorylation of PI(3)P in a lipid microdomain adjacent to KCNN4, resulting in a decrease of intermediate conductance calcium-activated potassium channel activity. Interacts (via the C-tail domain) with CALM1; the calmodulin binding is constitutive, does not require calcium and mediates calcium-dependent gating and four calmodulin molecules bind to one channel tetramer.</text>
</comment>
<name>A0A2Y9IJU6_ENHLU</name>
<sequence>MHASSLLCPKTHPSPSSGCEGWLGSLPSAQGPCRPLPALPSRHHPQRAQTPLCLKARAPERGAEQAEDLQATVAALCVLRGGGPWAGSWLSPKTAGAMGGELVPGLGALQRRKRLLEQEKWLAGWALALAGVGIGLMVLHAEMLWFGGCPWALYLFLVKCTISISTFLLLCLIVAFHAKEVQLFMTDNGLRDWRVALTGRQAAQIVLELAVCALHPAPVQGPPCAQGLGSGPTAAATQSWPGFLDEGEALLSLAMLLRLYLVPRAVLLRSGVLLNASYRSIGALNQVRFRHWFVAKLYMNTHPGRLLLCLTLGLWLTTAWVLSVAERQAVNATGHLSDTLWLIPITFLTIGYGDVVPGTMWGKIVCLCTGVMGVCCTALLVAVVARKLEFNKAEKHVHNFMMDIQYAKEMKESAARVLQEAWMFYKHTRRKERGAARRHQRRLLAAINRFRQVRLKHRKLREQVNSMVDISKMHMILCDLQLGLSSSHQALEKRMDALAGKLDTLTELLSTALGSRQLPEPSQEAT</sequence>
<feature type="domain" description="Calmodulin-binding" evidence="20">
    <location>
        <begin position="403"/>
        <end position="476"/>
    </location>
</feature>
<evidence type="ECO:0000256" key="3">
    <source>
        <dbReference type="ARBA" id="ARBA00022448"/>
    </source>
</evidence>
<evidence type="ECO:0000256" key="1">
    <source>
        <dbReference type="ARBA" id="ARBA00004632"/>
    </source>
</evidence>
<protein>
    <recommendedName>
        <fullName evidence="17">Intermediate conductance calcium-activated potassium channel protein 4</fullName>
    </recommendedName>
    <alternativeName>
        <fullName evidence="18">KCa3.1</fullName>
    </alternativeName>
</protein>
<evidence type="ECO:0000256" key="7">
    <source>
        <dbReference type="ARBA" id="ARBA00022859"/>
    </source>
</evidence>
<keyword evidence="12" id="KW-0966">Cell projection</keyword>
<evidence type="ECO:0000256" key="6">
    <source>
        <dbReference type="ARBA" id="ARBA00022692"/>
    </source>
</evidence>
<dbReference type="GO" id="GO:0005516">
    <property type="term" value="F:calmodulin binding"/>
    <property type="evidence" value="ECO:0007669"/>
    <property type="project" value="UniProtKB-KW"/>
</dbReference>
<gene>
    <name evidence="22" type="primary">LOC111139532</name>
</gene>
<feature type="transmembrane region" description="Helical" evidence="19">
    <location>
        <begin position="121"/>
        <end position="139"/>
    </location>
</feature>
<feature type="transmembrane region" description="Helical" evidence="19">
    <location>
        <begin position="361"/>
        <end position="385"/>
    </location>
</feature>
<evidence type="ECO:0000256" key="12">
    <source>
        <dbReference type="ARBA" id="ARBA00023273"/>
    </source>
</evidence>
<dbReference type="InterPro" id="IPR013099">
    <property type="entry name" value="K_chnl_dom"/>
</dbReference>
<dbReference type="Pfam" id="PF03530">
    <property type="entry name" value="SK_channel"/>
    <property type="match status" value="1"/>
</dbReference>
<reference evidence="22" key="1">
    <citation type="submission" date="2025-08" db="UniProtKB">
        <authorList>
            <consortium name="RefSeq"/>
        </authorList>
    </citation>
    <scope>IDENTIFICATION</scope>
    <source>
        <tissue evidence="22">Blood</tissue>
    </source>
</reference>
<keyword evidence="13 22" id="KW-0407">Ion channel</keyword>
<keyword evidence="8" id="KW-0112">Calmodulin-binding</keyword>